<dbReference type="InterPro" id="IPR050804">
    <property type="entry name" value="MCC"/>
</dbReference>
<dbReference type="eggNOG" id="KOG1987">
    <property type="taxonomic scope" value="Eukaryota"/>
</dbReference>
<accession>R0HMJ2</accession>
<sequence>RLMAYAAYPKGSSKYKCEKEYWYDEYNTTCGFKSMIGMLEVQGNGIMVNGEVKIVAEVDVLEVICQLDVLEETQGLDISVFQLQVQSVNSLFEKYPGFASKLCPKNSHLQKTYLNVVLNLTEILCKSSEELSNGDLADAYSAQRFVTNAGFKLDWLEKKLKDAGKTRLHEIEQELKDLNLKCADMEALVMFLR</sequence>
<dbReference type="PANTHER" id="PTHR46236">
    <property type="entry name" value="TRAF-LIKE SUPERFAMILY PROTEIN"/>
    <property type="match status" value="1"/>
</dbReference>
<name>R0HMJ2_9BRAS</name>
<dbReference type="PANTHER" id="PTHR46236:SF21">
    <property type="entry name" value="TRAF-LIKE FAMILY PROTEIN-RELATED"/>
    <property type="match status" value="1"/>
</dbReference>
<reference evidence="3" key="1">
    <citation type="journal article" date="2013" name="Nat. Genet.">
        <title>The Capsella rubella genome and the genomic consequences of rapid mating system evolution.</title>
        <authorList>
            <person name="Slotte T."/>
            <person name="Hazzouri K.M."/>
            <person name="Agren J.A."/>
            <person name="Koenig D."/>
            <person name="Maumus F."/>
            <person name="Guo Y.L."/>
            <person name="Steige K."/>
            <person name="Platts A.E."/>
            <person name="Escobar J.S."/>
            <person name="Newman L.K."/>
            <person name="Wang W."/>
            <person name="Mandakova T."/>
            <person name="Vello E."/>
            <person name="Smith L.M."/>
            <person name="Henz S.R."/>
            <person name="Steffen J."/>
            <person name="Takuno S."/>
            <person name="Brandvain Y."/>
            <person name="Coop G."/>
            <person name="Andolfatto P."/>
            <person name="Hu T.T."/>
            <person name="Blanchette M."/>
            <person name="Clark R.M."/>
            <person name="Quesneville H."/>
            <person name="Nordborg M."/>
            <person name="Gaut B.S."/>
            <person name="Lysak M.A."/>
            <person name="Jenkins J."/>
            <person name="Grimwood J."/>
            <person name="Chapman J."/>
            <person name="Prochnik S."/>
            <person name="Shu S."/>
            <person name="Rokhsar D."/>
            <person name="Schmutz J."/>
            <person name="Weigel D."/>
            <person name="Wright S.I."/>
        </authorList>
    </citation>
    <scope>NUCLEOTIDE SEQUENCE [LARGE SCALE GENOMIC DNA]</scope>
    <source>
        <strain evidence="3">cv. Monte Gargano</strain>
    </source>
</reference>
<gene>
    <name evidence="2" type="ORF">CARUB_v10018452mg</name>
</gene>
<protein>
    <recommendedName>
        <fullName evidence="4">MATH domain-containing protein</fullName>
    </recommendedName>
</protein>
<dbReference type="AlphaFoldDB" id="R0HMJ2"/>
<evidence type="ECO:0008006" key="4">
    <source>
        <dbReference type="Google" id="ProtNLM"/>
    </source>
</evidence>
<evidence type="ECO:0000256" key="1">
    <source>
        <dbReference type="SAM" id="Coils"/>
    </source>
</evidence>
<feature type="coiled-coil region" evidence="1">
    <location>
        <begin position="161"/>
        <end position="188"/>
    </location>
</feature>
<keyword evidence="1" id="KW-0175">Coiled coil</keyword>
<organism evidence="2 3">
    <name type="scientific">Capsella rubella</name>
    <dbReference type="NCBI Taxonomy" id="81985"/>
    <lineage>
        <taxon>Eukaryota</taxon>
        <taxon>Viridiplantae</taxon>
        <taxon>Streptophyta</taxon>
        <taxon>Embryophyta</taxon>
        <taxon>Tracheophyta</taxon>
        <taxon>Spermatophyta</taxon>
        <taxon>Magnoliopsida</taxon>
        <taxon>eudicotyledons</taxon>
        <taxon>Gunneridae</taxon>
        <taxon>Pentapetalae</taxon>
        <taxon>rosids</taxon>
        <taxon>malvids</taxon>
        <taxon>Brassicales</taxon>
        <taxon>Brassicaceae</taxon>
        <taxon>Camelineae</taxon>
        <taxon>Capsella</taxon>
    </lineage>
</organism>
<keyword evidence="3" id="KW-1185">Reference proteome</keyword>
<evidence type="ECO:0000313" key="3">
    <source>
        <dbReference type="Proteomes" id="UP000029121"/>
    </source>
</evidence>
<dbReference type="EMBL" id="KB870809">
    <property type="protein sequence ID" value="EOA25143.1"/>
    <property type="molecule type" value="Genomic_DNA"/>
</dbReference>
<proteinExistence type="predicted"/>
<feature type="non-terminal residue" evidence="2">
    <location>
        <position position="1"/>
    </location>
</feature>
<evidence type="ECO:0000313" key="2">
    <source>
        <dbReference type="EMBL" id="EOA25143.1"/>
    </source>
</evidence>
<dbReference type="Proteomes" id="UP000029121">
    <property type="component" value="Unassembled WGS sequence"/>
</dbReference>